<dbReference type="KEGG" id="yps:YPTB3621"/>
<evidence type="ECO:0000259" key="5">
    <source>
        <dbReference type="Pfam" id="PF20148"/>
    </source>
</evidence>
<evidence type="ECO:0000256" key="2">
    <source>
        <dbReference type="ARBA" id="ARBA00022737"/>
    </source>
</evidence>
<organism evidence="8 9">
    <name type="scientific">Yersinia pseudotuberculosis serotype I (strain IP32953)</name>
    <dbReference type="NCBI Taxonomy" id="273123"/>
    <lineage>
        <taxon>Bacteria</taxon>
        <taxon>Pseudomonadati</taxon>
        <taxon>Pseudomonadota</taxon>
        <taxon>Gammaproteobacteria</taxon>
        <taxon>Enterobacterales</taxon>
        <taxon>Yersiniaceae</taxon>
        <taxon>Yersinia</taxon>
    </lineage>
</organism>
<evidence type="ECO:0000259" key="7">
    <source>
        <dbReference type="Pfam" id="PF25799"/>
    </source>
</evidence>
<dbReference type="Gene3D" id="2.60.200.60">
    <property type="match status" value="1"/>
</dbReference>
<keyword evidence="3" id="KW-0812">Transmembrane</keyword>
<dbReference type="RefSeq" id="WP_011193195.1">
    <property type="nucleotide sequence ID" value="NC_006155.1"/>
</dbReference>
<comment type="similarity">
    <text evidence="1">Belongs to the RHS family.</text>
</comment>
<dbReference type="InterPro" id="IPR057925">
    <property type="entry name" value="prePAAR_DddA"/>
</dbReference>
<dbReference type="PANTHER" id="PTHR32305">
    <property type="match status" value="1"/>
</dbReference>
<dbReference type="InterPro" id="IPR006530">
    <property type="entry name" value="YD"/>
</dbReference>
<dbReference type="CDD" id="cd14742">
    <property type="entry name" value="PAAR_RHS"/>
    <property type="match status" value="1"/>
</dbReference>
<dbReference type="NCBIfam" id="TIGR01643">
    <property type="entry name" value="YD_repeat_2x"/>
    <property type="match status" value="5"/>
</dbReference>
<evidence type="ECO:0000259" key="4">
    <source>
        <dbReference type="Pfam" id="PF03527"/>
    </source>
</evidence>
<feature type="domain" description="Double-stranded DNA deaminase toxin A prePAAR motif" evidence="7">
    <location>
        <begin position="1"/>
        <end position="60"/>
    </location>
</feature>
<proteinExistence type="inferred from homology"/>
<feature type="domain" description="Teneurin-like YD-shell" evidence="6">
    <location>
        <begin position="492"/>
        <end position="616"/>
    </location>
</feature>
<evidence type="ECO:0000256" key="3">
    <source>
        <dbReference type="SAM" id="Phobius"/>
    </source>
</evidence>
<sequence precursor="true">MFEAARVDDKLYHSSALAGFIIGSIIGAAVIFAAAAYAASIVLTGGATLVATGFIVGMGVTTLGVVAGGLIRSVGEKIGSMCHHDVGQITTGSKNVKVNSKRAAHVELSTVACKDDSAIQRMAEGSSNIFINNKAAVRLEDKTTCDAVVDSASSNVTFGGGRVQYLDIKREISDEMRDLSEKLFIVAGLAGGIFGAAKQAGCFGLKCLSKIALGEMAGAAAGYGLEKGVGAIAGYFGYPVDVISGQKLLTGEGDDTDFILPGIFPLHWSRIYRSENHHVGALGQGWSLVWERSLRKEDDSIVYQNDEGREIVFPLIKRGERYFSPTEHIWLARTERDTYAISSPFETCFIFEAFSEAGVAKLASLEDLNGHALYFFYDDIGQLKKISTTSGYGVYCQYEKGRLVSVACVKGGTPGTLVRYQYNEQHQLVSVTNREGQITRQFGYHGHLINKLADVRGLECRYTWADIGGTPRITHSATNLGEQWQFDYDIDNQQTTLTDLNTGQTACWGYNAQHLITDYRDFDGGKYAFDYNDLNMPVRVVLAGERTLVLVYDALARPIQITDPLKRETHIDYHRNSLRVVRRQYPDGQVWKGEYDRTGRLLKENAPDGGVTLYHYPGASSLPERITNAVGAQTHLGWERHGQLTEHTDCSGKLTRYEYDIDGHLLTVIDAENHSTHYSYNRLGQPTGVRYADGRKEQLRYNAQGLVEQFTDPVGRQLHWRYNLRGQPVSFTDRLQREYRYRYDCHGQMIELDNANGGQYHFRWSSGGQLVEEQYPDNLVRRYRYGESGMLMALETTAPTVDDLTVSRQVSFDYDAGGRMTQRLTGMSATRYDWDIMDRLLLAERVPTAVGEQAGIVGHGVRLAYDKAGHLLTESGDLGAVTYQWDPLHHLAALTLPDGQTLSWLRYGAGHVSAIRHGDTLISEFSRDNLHREVSRTQGILTQYRDYDAMGRRLWQSAGSDAPTVAADLLPRQGDIWRKFSFDTAGELSMATDFIRGEQQYRYDAEGRLTDSRERHQLSVAEDFAYDNADNLLNLRKLPFDTVDPLYDTPVANNRLTQWQHYRFEYDAWGNMTTRHAGGRMQHFAYDDDNRLLRAWGTGPLGEHDSHYRYDALGRRIHKSVTIKRGAEKTTRQTDFIWQGLRLLQEQHADGNATYIYDPNESYTPLARVDQRHGETESQVYYFHTDINGTPLDVTDGEGKHRWSGKYHAWGKVTRQNVSDPRQSTVSRFAQPLRYPGQYSDDETGLHYNTFRYYDPEIGRFSTQDPIGLAGGVNLYQYGPNPLGWVDPLGLANLFDLGTYGGLNGGIHVGDGLQAHELIRHEFLKQLGLANDTRLSSNPSIALDLDHHTRGPLKDSRGIGGVHYHEAQVRAERGLGINQFASKIADELDITSEAMKRAGVPETQISKLRGNAEKFYGNLSGC</sequence>
<evidence type="ECO:0000313" key="8">
    <source>
        <dbReference type="EMBL" id="CAH22859.1"/>
    </source>
</evidence>
<keyword evidence="2" id="KW-0677">Repeat</keyword>
<dbReference type="InterPro" id="IPR031325">
    <property type="entry name" value="RHS_repeat"/>
</dbReference>
<protein>
    <submittedName>
        <fullName evidence="8">Putative exported protein</fullName>
    </submittedName>
</protein>
<dbReference type="Pfam" id="PF20148">
    <property type="entry name" value="DUF6531"/>
    <property type="match status" value="1"/>
</dbReference>
<keyword evidence="3" id="KW-0472">Membrane</keyword>
<feature type="transmembrane region" description="Helical" evidence="3">
    <location>
        <begin position="49"/>
        <end position="71"/>
    </location>
</feature>
<dbReference type="NCBIfam" id="TIGR03696">
    <property type="entry name" value="Rhs_assc_core"/>
    <property type="match status" value="1"/>
</dbReference>
<reference evidence="8 9" key="1">
    <citation type="journal article" date="2004" name="Proc. Natl. Acad. Sci. U.S.A.">
        <title>Insights into the evolution of Yersinia pestis through whole-genome comparison with Yersinia pseudotuberculosis.</title>
        <authorList>
            <person name="Chain P.S.G."/>
            <person name="Carniel E."/>
            <person name="Larimer F.W."/>
            <person name="Lamerdin J."/>
            <person name="Stoutland P.O."/>
            <person name="Regala W.M."/>
            <person name="Georgescu A.M."/>
            <person name="Vergez L.M."/>
            <person name="Land M.L."/>
            <person name="Motin V.L."/>
            <person name="Brubaker R.R."/>
            <person name="Fowler J."/>
            <person name="Hinnebusch J."/>
            <person name="Marceau M."/>
            <person name="Medigue C."/>
            <person name="Simonet M."/>
            <person name="Chenal-Francisque V."/>
            <person name="Souza B."/>
            <person name="Dacheux D."/>
            <person name="Elliott J.M."/>
            <person name="Derbise A."/>
            <person name="Hauser L.J."/>
            <person name="Garcia E."/>
        </authorList>
    </citation>
    <scope>NUCLEOTIDE SEQUENCE [LARGE SCALE GENOMIC DNA]</scope>
    <source>
        <strain evidence="9">IP32953</strain>
    </source>
</reference>
<dbReference type="InterPro" id="IPR045351">
    <property type="entry name" value="DUF6531"/>
</dbReference>
<dbReference type="KEGG" id="ypo:BZ17_2977"/>
<dbReference type="InterPro" id="IPR001826">
    <property type="entry name" value="RHS"/>
</dbReference>
<dbReference type="EMBL" id="BX936398">
    <property type="protein sequence ID" value="CAH22859.1"/>
    <property type="molecule type" value="Genomic_DNA"/>
</dbReference>
<feature type="domain" description="DUF6531" evidence="5">
    <location>
        <begin position="237"/>
        <end position="313"/>
    </location>
</feature>
<name>Q664Z7_YERPS</name>
<dbReference type="Pfam" id="PF25799">
    <property type="entry name" value="prePAAR_I"/>
    <property type="match status" value="1"/>
</dbReference>
<dbReference type="InterPro" id="IPR056823">
    <property type="entry name" value="TEN-like_YD-shell"/>
</dbReference>
<accession>Q664Z7</accession>
<dbReference type="InterPro" id="IPR050708">
    <property type="entry name" value="T6SS_VgrG/RHS"/>
</dbReference>
<dbReference type="Pfam" id="PF05488">
    <property type="entry name" value="PAAR_motif"/>
    <property type="match status" value="1"/>
</dbReference>
<feature type="domain" description="Teneurin-like YD-shell" evidence="6">
    <location>
        <begin position="633"/>
        <end position="797"/>
    </location>
</feature>
<dbReference type="Gene3D" id="2.180.10.10">
    <property type="entry name" value="RHS repeat-associated core"/>
    <property type="match status" value="4"/>
</dbReference>
<keyword evidence="3" id="KW-1133">Transmembrane helix</keyword>
<dbReference type="Pfam" id="PF03527">
    <property type="entry name" value="RHS"/>
    <property type="match status" value="1"/>
</dbReference>
<dbReference type="InterPro" id="IPR022385">
    <property type="entry name" value="Rhs_assc_core"/>
</dbReference>
<gene>
    <name evidence="8" type="ordered locus">YPTB3621</name>
</gene>
<dbReference type="Pfam" id="PF25023">
    <property type="entry name" value="TEN_YD-shell"/>
    <property type="match status" value="2"/>
</dbReference>
<dbReference type="Pfam" id="PF05593">
    <property type="entry name" value="RHS_repeat"/>
    <property type="match status" value="1"/>
</dbReference>
<dbReference type="PATRIC" id="fig|273123.14.peg.3112"/>
<dbReference type="InterPro" id="IPR008727">
    <property type="entry name" value="PAAR_motif"/>
</dbReference>
<feature type="domain" description="RHS protein conserved region" evidence="4">
    <location>
        <begin position="1180"/>
        <end position="1216"/>
    </location>
</feature>
<dbReference type="Proteomes" id="UP000001011">
    <property type="component" value="Chromosome"/>
</dbReference>
<evidence type="ECO:0000256" key="1">
    <source>
        <dbReference type="ARBA" id="ARBA00009455"/>
    </source>
</evidence>
<feature type="transmembrane region" description="Helical" evidence="3">
    <location>
        <begin position="16"/>
        <end position="43"/>
    </location>
</feature>
<evidence type="ECO:0000259" key="6">
    <source>
        <dbReference type="Pfam" id="PF25023"/>
    </source>
</evidence>
<dbReference type="PANTHER" id="PTHR32305:SF11">
    <property type="entry name" value="TYPE VI SECRETION SYSTEM SPIKE PROTEIN VGRG3"/>
    <property type="match status" value="1"/>
</dbReference>
<evidence type="ECO:0000313" key="9">
    <source>
        <dbReference type="Proteomes" id="UP000001011"/>
    </source>
</evidence>